<keyword evidence="3" id="KW-0238">DNA-binding</keyword>
<sequence length="298" mass="32599">MRGSQFVQLQALAAIVEAGSFSRAAAQLQISKSALSQLIRALEDQLGVLLLNRTTRSVAPTEAGQRLLDRFTPVMEELQRALDEARSAGSTPAGVLRIHAQKLGYDRYLKPIIGLFCSEYPAIVLDITIDDAPIDIVAEGFDAGIRLGELLDQDMIAVRLGAEMRQIAVAAPSYVAEHGVPAHPRDLLGHRCISFRWPGQDAIYSWEFAEGDSWFSVAVPSILVINDQRATIDAAVDGAGIAFWVESEVEALIEAGKLVPLLEAWSKPFPGFYLYFPALKQRAPALKAFTSFLRTHAR</sequence>
<dbReference type="InterPro" id="IPR036388">
    <property type="entry name" value="WH-like_DNA-bd_sf"/>
</dbReference>
<dbReference type="Pfam" id="PF03466">
    <property type="entry name" value="LysR_substrate"/>
    <property type="match status" value="1"/>
</dbReference>
<name>A0A2P7QY54_9SPHN</name>
<dbReference type="RefSeq" id="WP_106510915.1">
    <property type="nucleotide sequence ID" value="NZ_PXYI01000001.1"/>
</dbReference>
<proteinExistence type="inferred from homology"/>
<dbReference type="PRINTS" id="PR00039">
    <property type="entry name" value="HTHLYSR"/>
</dbReference>
<evidence type="ECO:0000259" key="5">
    <source>
        <dbReference type="PROSITE" id="PS50931"/>
    </source>
</evidence>
<dbReference type="SUPFAM" id="SSF53850">
    <property type="entry name" value="Periplasmic binding protein-like II"/>
    <property type="match status" value="1"/>
</dbReference>
<keyword evidence="7" id="KW-1185">Reference proteome</keyword>
<dbReference type="SUPFAM" id="SSF46785">
    <property type="entry name" value="Winged helix' DNA-binding domain"/>
    <property type="match status" value="1"/>
</dbReference>
<evidence type="ECO:0000313" key="7">
    <source>
        <dbReference type="Proteomes" id="UP000241167"/>
    </source>
</evidence>
<dbReference type="EMBL" id="PXYI01000001">
    <property type="protein sequence ID" value="PSJ42898.1"/>
    <property type="molecule type" value="Genomic_DNA"/>
</dbReference>
<dbReference type="InterPro" id="IPR058163">
    <property type="entry name" value="LysR-type_TF_proteobact-type"/>
</dbReference>
<evidence type="ECO:0000256" key="3">
    <source>
        <dbReference type="ARBA" id="ARBA00023125"/>
    </source>
</evidence>
<dbReference type="InterPro" id="IPR005119">
    <property type="entry name" value="LysR_subst-bd"/>
</dbReference>
<dbReference type="Gene3D" id="3.40.190.290">
    <property type="match status" value="1"/>
</dbReference>
<dbReference type="PANTHER" id="PTHR30537">
    <property type="entry name" value="HTH-TYPE TRANSCRIPTIONAL REGULATOR"/>
    <property type="match status" value="1"/>
</dbReference>
<organism evidence="6 7">
    <name type="scientific">Allosphingosinicella deserti</name>
    <dbReference type="NCBI Taxonomy" id="2116704"/>
    <lineage>
        <taxon>Bacteria</taxon>
        <taxon>Pseudomonadati</taxon>
        <taxon>Pseudomonadota</taxon>
        <taxon>Alphaproteobacteria</taxon>
        <taxon>Sphingomonadales</taxon>
        <taxon>Sphingomonadaceae</taxon>
        <taxon>Allosphingosinicella</taxon>
    </lineage>
</organism>
<dbReference type="GO" id="GO:0006351">
    <property type="term" value="P:DNA-templated transcription"/>
    <property type="evidence" value="ECO:0007669"/>
    <property type="project" value="TreeGrafter"/>
</dbReference>
<dbReference type="AlphaFoldDB" id="A0A2P7QY54"/>
<feature type="domain" description="HTH lysR-type" evidence="5">
    <location>
        <begin position="8"/>
        <end position="61"/>
    </location>
</feature>
<comment type="caution">
    <text evidence="6">The sequence shown here is derived from an EMBL/GenBank/DDBJ whole genome shotgun (WGS) entry which is preliminary data.</text>
</comment>
<dbReference type="Proteomes" id="UP000241167">
    <property type="component" value="Unassembled WGS sequence"/>
</dbReference>
<evidence type="ECO:0000313" key="6">
    <source>
        <dbReference type="EMBL" id="PSJ42898.1"/>
    </source>
</evidence>
<reference evidence="6 7" key="1">
    <citation type="submission" date="2018-03" db="EMBL/GenBank/DDBJ databases">
        <title>The draft genome of Sphingosinicella sp. GL-C-18.</title>
        <authorList>
            <person name="Liu L."/>
            <person name="Li L."/>
            <person name="Liang L."/>
            <person name="Zhang X."/>
            <person name="Wang T."/>
        </authorList>
    </citation>
    <scope>NUCLEOTIDE SEQUENCE [LARGE SCALE GENOMIC DNA]</scope>
    <source>
        <strain evidence="6 7">GL-C-18</strain>
    </source>
</reference>
<dbReference type="CDD" id="cd08474">
    <property type="entry name" value="PBP2_CrgA_like_5"/>
    <property type="match status" value="1"/>
</dbReference>
<evidence type="ECO:0000256" key="1">
    <source>
        <dbReference type="ARBA" id="ARBA00009437"/>
    </source>
</evidence>
<dbReference type="FunFam" id="1.10.10.10:FF:000001">
    <property type="entry name" value="LysR family transcriptional regulator"/>
    <property type="match status" value="1"/>
</dbReference>
<protein>
    <submittedName>
        <fullName evidence="6">LysR family transcriptional regulator</fullName>
    </submittedName>
</protein>
<evidence type="ECO:0000256" key="2">
    <source>
        <dbReference type="ARBA" id="ARBA00023015"/>
    </source>
</evidence>
<dbReference type="Pfam" id="PF00126">
    <property type="entry name" value="HTH_1"/>
    <property type="match status" value="1"/>
</dbReference>
<evidence type="ECO:0000256" key="4">
    <source>
        <dbReference type="ARBA" id="ARBA00023163"/>
    </source>
</evidence>
<dbReference type="PANTHER" id="PTHR30537:SF1">
    <property type="entry name" value="HTH-TYPE TRANSCRIPTIONAL REGULATOR PGRR"/>
    <property type="match status" value="1"/>
</dbReference>
<dbReference type="InterPro" id="IPR036390">
    <property type="entry name" value="WH_DNA-bd_sf"/>
</dbReference>
<comment type="similarity">
    <text evidence="1">Belongs to the LysR transcriptional regulatory family.</text>
</comment>
<keyword evidence="4" id="KW-0804">Transcription</keyword>
<dbReference type="GO" id="GO:0003700">
    <property type="term" value="F:DNA-binding transcription factor activity"/>
    <property type="evidence" value="ECO:0007669"/>
    <property type="project" value="InterPro"/>
</dbReference>
<dbReference type="PROSITE" id="PS50931">
    <property type="entry name" value="HTH_LYSR"/>
    <property type="match status" value="1"/>
</dbReference>
<dbReference type="OrthoDB" id="9813056at2"/>
<gene>
    <name evidence="6" type="ORF">C7I55_00295</name>
</gene>
<dbReference type="GO" id="GO:0043565">
    <property type="term" value="F:sequence-specific DNA binding"/>
    <property type="evidence" value="ECO:0007669"/>
    <property type="project" value="TreeGrafter"/>
</dbReference>
<dbReference type="InterPro" id="IPR000847">
    <property type="entry name" value="LysR_HTH_N"/>
</dbReference>
<accession>A0A2P7QY54</accession>
<keyword evidence="2" id="KW-0805">Transcription regulation</keyword>
<dbReference type="Gene3D" id="1.10.10.10">
    <property type="entry name" value="Winged helix-like DNA-binding domain superfamily/Winged helix DNA-binding domain"/>
    <property type="match status" value="1"/>
</dbReference>